<accession>A0A9W5XLW9</accession>
<dbReference type="SMART" id="SM00116">
    <property type="entry name" value="CBS"/>
    <property type="match status" value="2"/>
</dbReference>
<dbReference type="Gene3D" id="3.30.465.10">
    <property type="match status" value="1"/>
</dbReference>
<keyword evidence="7 9" id="KW-0129">CBS domain</keyword>
<dbReference type="OrthoDB" id="110231at2"/>
<dbReference type="InterPro" id="IPR016169">
    <property type="entry name" value="FAD-bd_PCMH_sub2"/>
</dbReference>
<dbReference type="Pfam" id="PF01595">
    <property type="entry name" value="CNNM"/>
    <property type="match status" value="1"/>
</dbReference>
<dbReference type="Pfam" id="PF00571">
    <property type="entry name" value="CBS"/>
    <property type="match status" value="2"/>
</dbReference>
<dbReference type="SMART" id="SM01091">
    <property type="entry name" value="CorC_HlyC"/>
    <property type="match status" value="1"/>
</dbReference>
<keyword evidence="4 10" id="KW-0812">Transmembrane</keyword>
<organism evidence="15 16">
    <name type="scientific">Micromonospora sediminimaris</name>
    <dbReference type="NCBI Taxonomy" id="547162"/>
    <lineage>
        <taxon>Bacteria</taxon>
        <taxon>Bacillati</taxon>
        <taxon>Actinomycetota</taxon>
        <taxon>Actinomycetes</taxon>
        <taxon>Micromonosporales</taxon>
        <taxon>Micromonosporaceae</taxon>
        <taxon>Micromonospora</taxon>
    </lineage>
</organism>
<evidence type="ECO:0000256" key="5">
    <source>
        <dbReference type="ARBA" id="ARBA00022737"/>
    </source>
</evidence>
<evidence type="ECO:0000256" key="1">
    <source>
        <dbReference type="ARBA" id="ARBA00004651"/>
    </source>
</evidence>
<dbReference type="GO" id="GO:0050660">
    <property type="term" value="F:flavin adenine dinucleotide binding"/>
    <property type="evidence" value="ECO:0007669"/>
    <property type="project" value="InterPro"/>
</dbReference>
<evidence type="ECO:0000256" key="4">
    <source>
        <dbReference type="ARBA" id="ARBA00022692"/>
    </source>
</evidence>
<evidence type="ECO:0000256" key="10">
    <source>
        <dbReference type="PROSITE-ProRule" id="PRU01193"/>
    </source>
</evidence>
<evidence type="ECO:0000256" key="8">
    <source>
        <dbReference type="ARBA" id="ARBA00023136"/>
    </source>
</evidence>
<evidence type="ECO:0000256" key="11">
    <source>
        <dbReference type="SAM" id="MobiDB-lite"/>
    </source>
</evidence>
<comment type="subcellular location">
    <subcellularLocation>
        <location evidence="1">Cell membrane</location>
        <topology evidence="1">Multi-pass membrane protein</topology>
    </subcellularLocation>
</comment>
<dbReference type="PANTHER" id="PTHR22777">
    <property type="entry name" value="HEMOLYSIN-RELATED"/>
    <property type="match status" value="1"/>
</dbReference>
<dbReference type="Proteomes" id="UP000607311">
    <property type="component" value="Unassembled WGS sequence"/>
</dbReference>
<keyword evidence="8 10" id="KW-0472">Membrane</keyword>
<feature type="transmembrane region" description="Helical" evidence="12">
    <location>
        <begin position="70"/>
        <end position="94"/>
    </location>
</feature>
<keyword evidence="16" id="KW-1185">Reference proteome</keyword>
<keyword evidence="3" id="KW-1003">Cell membrane</keyword>
<evidence type="ECO:0000256" key="2">
    <source>
        <dbReference type="ARBA" id="ARBA00006337"/>
    </source>
</evidence>
<keyword evidence="5" id="KW-0677">Repeat</keyword>
<dbReference type="PROSITE" id="PS51846">
    <property type="entry name" value="CNNM"/>
    <property type="match status" value="1"/>
</dbReference>
<evidence type="ECO:0000313" key="16">
    <source>
        <dbReference type="Proteomes" id="UP000607311"/>
    </source>
</evidence>
<dbReference type="InterPro" id="IPR044751">
    <property type="entry name" value="Ion_transp-like_CBS"/>
</dbReference>
<dbReference type="GO" id="GO:0005886">
    <property type="term" value="C:plasma membrane"/>
    <property type="evidence" value="ECO:0007669"/>
    <property type="project" value="UniProtKB-SubCell"/>
</dbReference>
<comment type="similarity">
    <text evidence="2">Belongs to the UPF0053 family.</text>
</comment>
<proteinExistence type="inferred from homology"/>
<dbReference type="PANTHER" id="PTHR22777:SF32">
    <property type="entry name" value="UPF0053 INNER MEMBRANE PROTEIN YFJD"/>
    <property type="match status" value="1"/>
</dbReference>
<dbReference type="SUPFAM" id="SSF54631">
    <property type="entry name" value="CBS-domain pair"/>
    <property type="match status" value="1"/>
</dbReference>
<evidence type="ECO:0000256" key="7">
    <source>
        <dbReference type="ARBA" id="ARBA00023122"/>
    </source>
</evidence>
<reference evidence="15" key="1">
    <citation type="submission" date="2021-01" db="EMBL/GenBank/DDBJ databases">
        <title>Whole genome shotgun sequence of Verrucosispora sediminis NBRC 107745.</title>
        <authorList>
            <person name="Komaki H."/>
            <person name="Tamura T."/>
        </authorList>
    </citation>
    <scope>NUCLEOTIDE SEQUENCE</scope>
    <source>
        <strain evidence="15">NBRC 107745</strain>
    </source>
</reference>
<feature type="region of interest" description="Disordered" evidence="11">
    <location>
        <begin position="428"/>
        <end position="460"/>
    </location>
</feature>
<evidence type="ECO:0000256" key="6">
    <source>
        <dbReference type="ARBA" id="ARBA00022989"/>
    </source>
</evidence>
<evidence type="ECO:0000259" key="14">
    <source>
        <dbReference type="PROSITE" id="PS51846"/>
    </source>
</evidence>
<protein>
    <submittedName>
        <fullName evidence="15">Membrane protein</fullName>
    </submittedName>
</protein>
<dbReference type="InterPro" id="IPR046342">
    <property type="entry name" value="CBS_dom_sf"/>
</dbReference>
<name>A0A9W5XLW9_9ACTN</name>
<dbReference type="Pfam" id="PF03471">
    <property type="entry name" value="CorC_HlyC"/>
    <property type="match status" value="1"/>
</dbReference>
<dbReference type="InterPro" id="IPR036318">
    <property type="entry name" value="FAD-bd_PCMH-like_sf"/>
</dbReference>
<dbReference type="SUPFAM" id="SSF56176">
    <property type="entry name" value="FAD-binding/transporter-associated domain-like"/>
    <property type="match status" value="1"/>
</dbReference>
<feature type="transmembrane region" description="Helical" evidence="12">
    <location>
        <begin position="141"/>
        <end position="163"/>
    </location>
</feature>
<feature type="domain" description="CNNM transmembrane" evidence="14">
    <location>
        <begin position="10"/>
        <end position="197"/>
    </location>
</feature>
<comment type="caution">
    <text evidence="15">The sequence shown here is derived from an EMBL/GenBank/DDBJ whole genome shotgun (WGS) entry which is preliminary data.</text>
</comment>
<dbReference type="InterPro" id="IPR000644">
    <property type="entry name" value="CBS_dom"/>
</dbReference>
<dbReference type="Gene3D" id="3.10.580.10">
    <property type="entry name" value="CBS-domain"/>
    <property type="match status" value="1"/>
</dbReference>
<dbReference type="InterPro" id="IPR002550">
    <property type="entry name" value="CNNM"/>
</dbReference>
<feature type="domain" description="CBS" evidence="13">
    <location>
        <begin position="284"/>
        <end position="341"/>
    </location>
</feature>
<dbReference type="InterPro" id="IPR005170">
    <property type="entry name" value="Transptr-assoc_dom"/>
</dbReference>
<sequence>MDTPLAAAATGLPDLQLLVFAAGLVVLAGLIAMTEAALAAVSPARAAELAREGIRGARTLQTVAGDVVRHLNLLLLLRLLAELTATTLVALVAVDTFGAGWRAALVTAGAMTVVSFVVVGVGPRTLGRQHAYAVGRSAAPLVRWLGRVLNPLASLLILIGNAVTPGRGFREGPFATQVELRELVDLAEQRGVVEHGERQMIHSVFALGDTIAREVMVPRTEMVWIESGKNLSQALALFLRSGFSRIPVIGESVDDVLGILYLKDLIRRIQGGAVEDRQLPVAELMRPATFVPESKPVDDLLSEMQAARNHLVIVVDEYGGTGGLVTIEDILEEIVGEITDEYDVERPPVEQLPDGAVRVTARLPVEDLGELFDTELPHDEVETVGGLLAQALGRVPIPGARVEVAGLRLVAEGTTGRRNRIDTVLVRRVEPTDMKDAPGAPPTASRSDTDQSEERQPADA</sequence>
<evidence type="ECO:0000259" key="13">
    <source>
        <dbReference type="PROSITE" id="PS51371"/>
    </source>
</evidence>
<dbReference type="PROSITE" id="PS51371">
    <property type="entry name" value="CBS"/>
    <property type="match status" value="2"/>
</dbReference>
<dbReference type="RefSeq" id="WP_093407504.1">
    <property type="nucleotide sequence ID" value="NZ_BOPD01000031.1"/>
</dbReference>
<gene>
    <name evidence="15" type="ORF">Vse01_46550</name>
</gene>
<dbReference type="CDD" id="cd04590">
    <property type="entry name" value="CBS_pair_CorC_HlyC_assoc"/>
    <property type="match status" value="1"/>
</dbReference>
<evidence type="ECO:0000256" key="9">
    <source>
        <dbReference type="PROSITE-ProRule" id="PRU00703"/>
    </source>
</evidence>
<dbReference type="AlphaFoldDB" id="A0A9W5XLW9"/>
<dbReference type="EMBL" id="BOPD01000031">
    <property type="protein sequence ID" value="GIJ35507.1"/>
    <property type="molecule type" value="Genomic_DNA"/>
</dbReference>
<keyword evidence="6 10" id="KW-1133">Transmembrane helix</keyword>
<feature type="compositionally biased region" description="Basic and acidic residues" evidence="11">
    <location>
        <begin position="447"/>
        <end position="460"/>
    </location>
</feature>
<feature type="transmembrane region" description="Helical" evidence="12">
    <location>
        <begin position="101"/>
        <end position="121"/>
    </location>
</feature>
<evidence type="ECO:0000256" key="12">
    <source>
        <dbReference type="SAM" id="Phobius"/>
    </source>
</evidence>
<dbReference type="FunFam" id="3.10.580.10:FF:000002">
    <property type="entry name" value="Magnesium/cobalt efflux protein CorC"/>
    <property type="match status" value="1"/>
</dbReference>
<evidence type="ECO:0000313" key="15">
    <source>
        <dbReference type="EMBL" id="GIJ35507.1"/>
    </source>
</evidence>
<feature type="domain" description="CBS" evidence="13">
    <location>
        <begin position="216"/>
        <end position="277"/>
    </location>
</feature>
<evidence type="ECO:0000256" key="3">
    <source>
        <dbReference type="ARBA" id="ARBA00022475"/>
    </source>
</evidence>